<dbReference type="GeneID" id="13885812"/>
<accession>H2AU04</accession>
<dbReference type="HOGENOM" id="CLU_031900_2_1_1"/>
<dbReference type="RefSeq" id="XP_003956989.1">
    <property type="nucleotide sequence ID" value="XM_003956940.1"/>
</dbReference>
<dbReference type="PROSITE" id="PS01359">
    <property type="entry name" value="ZF_PHD_1"/>
    <property type="match status" value="1"/>
</dbReference>
<reference evidence="14 15" key="1">
    <citation type="journal article" date="2011" name="Proc. Natl. Acad. Sci. U.S.A.">
        <title>Evolutionary erosion of yeast sex chromosomes by mating-type switching accidents.</title>
        <authorList>
            <person name="Gordon J.L."/>
            <person name="Armisen D."/>
            <person name="Proux-Wera E."/>
            <person name="Oheigeartaigh S.S."/>
            <person name="Byrne K.P."/>
            <person name="Wolfe K.H."/>
        </authorList>
    </citation>
    <scope>NUCLEOTIDE SEQUENCE [LARGE SCALE GENOMIC DNA]</scope>
    <source>
        <strain evidence="15">ATCC 22294 / BCRC 22015 / CBS 2517 / CECT 1963 / NBRC 1671 / NRRL Y-8276</strain>
    </source>
</reference>
<feature type="compositionally biased region" description="Polar residues" evidence="12">
    <location>
        <begin position="180"/>
        <end position="197"/>
    </location>
</feature>
<feature type="site" description="Histone H3K4me3 binding" evidence="8">
    <location>
        <position position="282"/>
    </location>
</feature>
<comment type="subcellular location">
    <subcellularLocation>
        <location evidence="1 11">Nucleus</location>
    </subcellularLocation>
</comment>
<dbReference type="InParanoid" id="H2AU04"/>
<dbReference type="EMBL" id="HE650824">
    <property type="protein sequence ID" value="CCF57854.1"/>
    <property type="molecule type" value="Genomic_DNA"/>
</dbReference>
<name>H2AU04_KAZAF</name>
<dbReference type="SUPFAM" id="SSF57903">
    <property type="entry name" value="FYVE/PHD zinc finger"/>
    <property type="match status" value="1"/>
</dbReference>
<dbReference type="GO" id="GO:0016479">
    <property type="term" value="P:negative regulation of transcription by RNA polymerase I"/>
    <property type="evidence" value="ECO:0007669"/>
    <property type="project" value="EnsemblFungi"/>
</dbReference>
<evidence type="ECO:0000256" key="4">
    <source>
        <dbReference type="ARBA" id="ARBA00022771"/>
    </source>
</evidence>
<feature type="binding site" evidence="9">
    <location>
        <position position="283"/>
    </location>
    <ligand>
        <name>Zn(2+)</name>
        <dbReference type="ChEBI" id="CHEBI:29105"/>
        <label>1</label>
    </ligand>
</feature>
<keyword evidence="3 9" id="KW-0479">Metal-binding</keyword>
<dbReference type="PROSITE" id="PS50016">
    <property type="entry name" value="ZF_PHD_2"/>
    <property type="match status" value="1"/>
</dbReference>
<dbReference type="GO" id="GO:0034605">
    <property type="term" value="P:cellular response to heat"/>
    <property type="evidence" value="ECO:0007669"/>
    <property type="project" value="EnsemblFungi"/>
</dbReference>
<evidence type="ECO:0000256" key="1">
    <source>
        <dbReference type="ARBA" id="ARBA00004123"/>
    </source>
</evidence>
<evidence type="ECO:0000256" key="6">
    <source>
        <dbReference type="ARBA" id="ARBA00022853"/>
    </source>
</evidence>
<feature type="binding site" evidence="9">
    <location>
        <position position="296"/>
    </location>
    <ligand>
        <name>Zn(2+)</name>
        <dbReference type="ChEBI" id="CHEBI:29105"/>
        <label>2</label>
    </ligand>
</feature>
<keyword evidence="15" id="KW-1185">Reference proteome</keyword>
<dbReference type="Pfam" id="PF23011">
    <property type="entry name" value="PHD-1st_NSD"/>
    <property type="match status" value="1"/>
</dbReference>
<organism evidence="14 15">
    <name type="scientific">Kazachstania africana (strain ATCC 22294 / BCRC 22015 / CBS 2517 / CECT 1963 / NBRC 1671 / NRRL Y-8276)</name>
    <name type="common">Yeast</name>
    <name type="synonym">Kluyveromyces africanus</name>
    <dbReference type="NCBI Taxonomy" id="1071382"/>
    <lineage>
        <taxon>Eukaryota</taxon>
        <taxon>Fungi</taxon>
        <taxon>Dikarya</taxon>
        <taxon>Ascomycota</taxon>
        <taxon>Saccharomycotina</taxon>
        <taxon>Saccharomycetes</taxon>
        <taxon>Saccharomycetales</taxon>
        <taxon>Saccharomycetaceae</taxon>
        <taxon>Kazachstania</taxon>
    </lineage>
</organism>
<evidence type="ECO:0000256" key="10">
    <source>
        <dbReference type="PROSITE-ProRule" id="PRU00146"/>
    </source>
</evidence>
<feature type="binding site" evidence="9">
    <location>
        <position position="326"/>
    </location>
    <ligand>
        <name>Zn(2+)</name>
        <dbReference type="ChEBI" id="CHEBI:29105"/>
        <label>2</label>
    </ligand>
</feature>
<feature type="domain" description="PHD-type" evidence="13">
    <location>
        <begin position="280"/>
        <end position="329"/>
    </location>
</feature>
<feature type="binding site" evidence="9">
    <location>
        <position position="301"/>
    </location>
    <ligand>
        <name>Zn(2+)</name>
        <dbReference type="ChEBI" id="CHEBI:29105"/>
        <label>2</label>
    </ligand>
</feature>
<feature type="binding site" evidence="9">
    <location>
        <position position="307"/>
    </location>
    <ligand>
        <name>Zn(2+)</name>
        <dbReference type="ChEBI" id="CHEBI:29105"/>
        <label>1</label>
    </ligand>
</feature>
<dbReference type="InterPro" id="IPR013083">
    <property type="entry name" value="Znf_RING/FYVE/PHD"/>
</dbReference>
<dbReference type="Gene3D" id="6.10.140.1740">
    <property type="match status" value="1"/>
</dbReference>
<dbReference type="InterPro" id="IPR024610">
    <property type="entry name" value="ING_N_histone-binding"/>
</dbReference>
<dbReference type="AlphaFoldDB" id="H2AU04"/>
<feature type="site" description="Histone H3K4me3 binding" evidence="8">
    <location>
        <position position="293"/>
    </location>
</feature>
<evidence type="ECO:0000313" key="15">
    <source>
        <dbReference type="Proteomes" id="UP000005220"/>
    </source>
</evidence>
<dbReference type="GO" id="GO:0061186">
    <property type="term" value="P:negative regulation of silent mating-type cassette heterochromatin formation"/>
    <property type="evidence" value="ECO:0007669"/>
    <property type="project" value="EnsemblFungi"/>
</dbReference>
<dbReference type="GO" id="GO:0070210">
    <property type="term" value="C:Rpd3L-Expanded complex"/>
    <property type="evidence" value="ECO:0007669"/>
    <property type="project" value="TreeGrafter"/>
</dbReference>
<dbReference type="InterPro" id="IPR019786">
    <property type="entry name" value="Zinc_finger_PHD-type_CS"/>
</dbReference>
<dbReference type="GO" id="GO:0008270">
    <property type="term" value="F:zinc ion binding"/>
    <property type="evidence" value="ECO:0007669"/>
    <property type="project" value="UniProtKB-KW"/>
</dbReference>
<dbReference type="Pfam" id="PF12998">
    <property type="entry name" value="ING"/>
    <property type="match status" value="1"/>
</dbReference>
<comment type="subunit">
    <text evidence="11">Component of an histone acetyltransferase complex. Interacts with H3K4me3 and to a lesser extent with H3K4me2.</text>
</comment>
<dbReference type="OrthoDB" id="5411773at2759"/>
<evidence type="ECO:0000256" key="8">
    <source>
        <dbReference type="PIRSR" id="PIRSR628651-50"/>
    </source>
</evidence>
<dbReference type="GO" id="GO:0061188">
    <property type="term" value="P:negative regulation of rDNA heterochromatin formation"/>
    <property type="evidence" value="ECO:0007669"/>
    <property type="project" value="EnsemblFungi"/>
</dbReference>
<dbReference type="FunCoup" id="H2AU04">
    <property type="interactions" value="357"/>
</dbReference>
<evidence type="ECO:0000313" key="14">
    <source>
        <dbReference type="EMBL" id="CCF57854.1"/>
    </source>
</evidence>
<feature type="region of interest" description="Disordered" evidence="12">
    <location>
        <begin position="149"/>
        <end position="267"/>
    </location>
</feature>
<dbReference type="STRING" id="1071382.H2AU04"/>
<dbReference type="GO" id="GO:0140002">
    <property type="term" value="F:histone H3K4me3 reader activity"/>
    <property type="evidence" value="ECO:0007669"/>
    <property type="project" value="EnsemblFungi"/>
</dbReference>
<keyword evidence="5 9" id="KW-0862">Zinc</keyword>
<feature type="compositionally biased region" description="Polar residues" evidence="12">
    <location>
        <begin position="257"/>
        <end position="267"/>
    </location>
</feature>
<dbReference type="eggNOG" id="KOG1973">
    <property type="taxonomic scope" value="Eukaryota"/>
</dbReference>
<keyword evidence="7 11" id="KW-0539">Nucleus</keyword>
<evidence type="ECO:0000256" key="3">
    <source>
        <dbReference type="ARBA" id="ARBA00022723"/>
    </source>
</evidence>
<evidence type="ECO:0000259" key="13">
    <source>
        <dbReference type="PROSITE" id="PS50016"/>
    </source>
</evidence>
<gene>
    <name evidence="14" type="primary">KAFR0D02070</name>
    <name evidence="14" type="ORF">KAFR_0D02070</name>
</gene>
<dbReference type="Proteomes" id="UP000005220">
    <property type="component" value="Chromosome 4"/>
</dbReference>
<dbReference type="InterPro" id="IPR011011">
    <property type="entry name" value="Znf_FYVE_PHD"/>
</dbReference>
<keyword evidence="6 11" id="KW-0156">Chromatin regulator</keyword>
<comment type="function">
    <text evidence="11">Component of an histone acetyltransferase complex.</text>
</comment>
<keyword evidence="4 10" id="KW-0863">Zinc-finger</keyword>
<feature type="compositionally biased region" description="Low complexity" evidence="12">
    <location>
        <begin position="221"/>
        <end position="256"/>
    </location>
</feature>
<dbReference type="InterPro" id="IPR001965">
    <property type="entry name" value="Znf_PHD"/>
</dbReference>
<evidence type="ECO:0000256" key="2">
    <source>
        <dbReference type="ARBA" id="ARBA00010210"/>
    </source>
</evidence>
<dbReference type="CDD" id="cd15505">
    <property type="entry name" value="PHD_ING"/>
    <property type="match status" value="1"/>
</dbReference>
<sequence length="330" mass="37273">MTSPANLYPGLYDTADVLEEVPLEVSKYLTLLHEIDAKCVNSMPELHQKIDKFLTVPIDKRVSDELVEKKKADKVKDLTYINGLFEELMQSLEEKMHVSSIMVESLQHLEERLEIAYEVAIRNQEIPVKLRLGADNHPAMHLHYELMEKIESKPGHRSSQAMKSESRREAMAANRKQNNDTKYTINSEQNTPSIDYESNSKKRSNVVGGSTDPKRRKRRTNNNNIMDNSSNAPNILTGISGSSSSSASSNKNSTGNPKANKTSDTIVNNKGERVNEYGEPLYCYCNQIAYGEMVGCDGESCELEWFHLPCIGLTTLPKGKWYCDECKKKM</sequence>
<dbReference type="InterPro" id="IPR028651">
    <property type="entry name" value="ING_fam"/>
</dbReference>
<feature type="site" description="Histone H3K4me3 binding" evidence="8">
    <location>
        <position position="305"/>
    </location>
</feature>
<dbReference type="GO" id="GO:2000219">
    <property type="term" value="P:positive regulation of invasive growth in response to glucose limitation"/>
    <property type="evidence" value="ECO:0007669"/>
    <property type="project" value="EnsemblFungi"/>
</dbReference>
<evidence type="ECO:0000256" key="9">
    <source>
        <dbReference type="PIRSR" id="PIRSR628651-51"/>
    </source>
</evidence>
<dbReference type="KEGG" id="kaf:KAFR_0D02070"/>
<dbReference type="Gene3D" id="3.30.40.10">
    <property type="entry name" value="Zinc/RING finger domain, C3HC4 (zinc finger)"/>
    <property type="match status" value="1"/>
</dbReference>
<evidence type="ECO:0000256" key="5">
    <source>
        <dbReference type="ARBA" id="ARBA00022833"/>
    </source>
</evidence>
<dbReference type="InterPro" id="IPR019787">
    <property type="entry name" value="Znf_PHD-finger"/>
</dbReference>
<dbReference type="PANTHER" id="PTHR10333:SF42">
    <property type="entry name" value="INHIBITOR OF GROWTH PROTEIN 5"/>
    <property type="match status" value="1"/>
</dbReference>
<comment type="similarity">
    <text evidence="2 11">Belongs to the ING family.</text>
</comment>
<dbReference type="GO" id="GO:0045944">
    <property type="term" value="P:positive regulation of transcription by RNA polymerase II"/>
    <property type="evidence" value="ECO:0007669"/>
    <property type="project" value="EnsemblFungi"/>
</dbReference>
<dbReference type="PANTHER" id="PTHR10333">
    <property type="entry name" value="INHIBITOR OF GROWTH PROTEIN"/>
    <property type="match status" value="1"/>
</dbReference>
<comment type="domain">
    <text evidence="11">The PHD-type zinc finger mediates the binding to H3K4me3.</text>
</comment>
<protein>
    <recommendedName>
        <fullName evidence="11">Chromatin modification-related protein</fullName>
    </recommendedName>
</protein>
<dbReference type="GO" id="GO:0033698">
    <property type="term" value="C:Rpd3L complex"/>
    <property type="evidence" value="ECO:0007669"/>
    <property type="project" value="EnsemblFungi"/>
</dbReference>
<evidence type="ECO:0000256" key="7">
    <source>
        <dbReference type="ARBA" id="ARBA00023242"/>
    </source>
</evidence>
<evidence type="ECO:0000256" key="12">
    <source>
        <dbReference type="SAM" id="MobiDB-lite"/>
    </source>
</evidence>
<dbReference type="FunFam" id="3.30.40.10:FF:000016">
    <property type="entry name" value="Inhibitor of growth protein"/>
    <property type="match status" value="1"/>
</dbReference>
<feature type="binding site" evidence="9">
    <location>
        <position position="323"/>
    </location>
    <ligand>
        <name>Zn(2+)</name>
        <dbReference type="ChEBI" id="CHEBI:29105"/>
        <label>2</label>
    </ligand>
</feature>
<proteinExistence type="inferred from homology"/>
<feature type="site" description="Histone H3K4me3 binding" evidence="8">
    <location>
        <position position="297"/>
    </location>
</feature>
<dbReference type="SMART" id="SM01408">
    <property type="entry name" value="ING"/>
    <property type="match status" value="1"/>
</dbReference>
<feature type="binding site" evidence="9">
    <location>
        <position position="285"/>
    </location>
    <ligand>
        <name>Zn(2+)</name>
        <dbReference type="ChEBI" id="CHEBI:29105"/>
        <label>1</label>
    </ligand>
</feature>
<evidence type="ECO:0000256" key="11">
    <source>
        <dbReference type="RuleBase" id="RU361213"/>
    </source>
</evidence>
<feature type="binding site" evidence="9">
    <location>
        <position position="310"/>
    </location>
    <ligand>
        <name>Zn(2+)</name>
        <dbReference type="ChEBI" id="CHEBI:29105"/>
        <label>1</label>
    </ligand>
</feature>
<dbReference type="InterPro" id="IPR059153">
    <property type="entry name" value="NSD_PHD-1st"/>
</dbReference>
<dbReference type="SMART" id="SM00249">
    <property type="entry name" value="PHD"/>
    <property type="match status" value="1"/>
</dbReference>